<reference evidence="1 2" key="1">
    <citation type="submission" date="2019-01" db="EMBL/GenBank/DDBJ databases">
        <authorList>
            <person name="Bleriot I."/>
            <person name="Guijarro P."/>
            <person name="Trastoy R."/>
            <person name="Blasco L."/>
            <person name="Ambroa A."/>
            <person name="Perez-Nadales E."/>
            <person name="Fernandez-Cuenca F."/>
            <person name="Torre-Cisneros J."/>
            <person name="Oteo J."/>
            <person name="Oliver A."/>
            <person name="Canton R."/>
            <person name="Kidd T."/>
            <person name="Navarro F."/>
            <person name="Miro E."/>
            <person name="Pascual A."/>
            <person name="Bou G."/>
            <person name="Martinez-Martinez L."/>
            <person name="Tomas M."/>
        </authorList>
    </citation>
    <scope>NUCLEOTIDE SEQUENCE [LARGE SCALE GENOMIC DNA]</scope>
</reference>
<protein>
    <submittedName>
        <fullName evidence="1">Uncharacterized protein</fullName>
    </submittedName>
</protein>
<name>A0A482MFQ6_9CAUD</name>
<dbReference type="EMBL" id="MK433578">
    <property type="protein sequence ID" value="QBQ72012.1"/>
    <property type="molecule type" value="Genomic_DNA"/>
</dbReference>
<keyword evidence="2" id="KW-1185">Reference proteome</keyword>
<accession>A0A482MFQ6</accession>
<evidence type="ECO:0000313" key="1">
    <source>
        <dbReference type="EMBL" id="QBQ72012.1"/>
    </source>
</evidence>
<proteinExistence type="predicted"/>
<dbReference type="Proteomes" id="UP000299179">
    <property type="component" value="Segment"/>
</dbReference>
<dbReference type="GeneID" id="55812035"/>
<sequence>MAKVDLEKIIPVFALRIANVGDVTDGQCTLTIEGGQDVSDPVVVTEEYIQKYNPQPGGYYIMCSNGVGLYSN</sequence>
<evidence type="ECO:0000313" key="2">
    <source>
        <dbReference type="Proteomes" id="UP000299179"/>
    </source>
</evidence>
<organism evidence="1 2">
    <name type="scientific">Klebsiella phage ST15-OXA48phi14.1</name>
    <dbReference type="NCBI Taxonomy" id="2510455"/>
    <lineage>
        <taxon>Viruses</taxon>
        <taxon>Duplodnaviria</taxon>
        <taxon>Heunggongvirae</taxon>
        <taxon>Uroviricota</taxon>
        <taxon>Caudoviricetes</taxon>
        <taxon>Peduoviridae</taxon>
        <taxon>Gegavirus</taxon>
        <taxon>Gegavirus ST15OXA48phi141</taxon>
    </lineage>
</organism>
<dbReference type="RefSeq" id="YP_009882728.1">
    <property type="nucleotide sequence ID" value="NC_049454.1"/>
</dbReference>
<dbReference type="KEGG" id="vg:55812035"/>